<evidence type="ECO:0000313" key="3">
    <source>
        <dbReference type="Proteomes" id="UP000257055"/>
    </source>
</evidence>
<organism evidence="2 3">
    <name type="scientific">Listeria kieliensis</name>
    <dbReference type="NCBI Taxonomy" id="1621700"/>
    <lineage>
        <taxon>Bacteria</taxon>
        <taxon>Bacillati</taxon>
        <taxon>Bacillota</taxon>
        <taxon>Bacilli</taxon>
        <taxon>Bacillales</taxon>
        <taxon>Listeriaceae</taxon>
        <taxon>Listeria</taxon>
    </lineage>
</organism>
<feature type="transmembrane region" description="Helical" evidence="1">
    <location>
        <begin position="345"/>
        <end position="364"/>
    </location>
</feature>
<proteinExistence type="predicted"/>
<sequence>MIKTVPIHVNIFIFFIWIFPVTDFLNGFFLTSGYAIPIGILYRFCFFFFLICVIASGLFAKSKFTWLILFFIVGNFSIFLIQGIVLQNSLDWLAKDALVFVKYFLWALIPYYFAQHKKSFKQVNLNALFLWISFLFTIELIVPYFLGIGYKTYDHSDAGYKGFFFANNDTSLAFIVSITFTARALLAALQKTWNLRVLFLTVLLFGNLFSLLLLGTKTGILYGILVYVFSLFYLLFKATYETVLHKISIWLISLFSCSWIVLFGFRYMAELVQGTYERIIYFYYLYDGNLIRLLTSSRSHFLENGWQYFLSDPHMPLTLLFGQGFEYRLEHFERLGLIEMDFFDAFFGLGFLGVLLLFLLLGYFAFKAFQPGKRSIYSFVFVVIIVYSFFAGHVLFSALSSTFLGLVCGGIILQERK</sequence>
<reference evidence="3" key="1">
    <citation type="submission" date="2015-04" db="EMBL/GenBank/DDBJ databases">
        <authorList>
            <person name="Schardt J."/>
            <person name="Mueller-Herbst S."/>
            <person name="Scherer S."/>
            <person name="Huptas C."/>
        </authorList>
    </citation>
    <scope>NUCLEOTIDE SEQUENCE [LARGE SCALE GENOMIC DNA]</scope>
    <source>
        <strain evidence="3">Kiel-L1</strain>
    </source>
</reference>
<feature type="transmembrane region" description="Helical" evidence="1">
    <location>
        <begin position="12"/>
        <end position="34"/>
    </location>
</feature>
<feature type="transmembrane region" description="Helical" evidence="1">
    <location>
        <begin position="97"/>
        <end position="114"/>
    </location>
</feature>
<feature type="transmembrane region" description="Helical" evidence="1">
    <location>
        <begin position="40"/>
        <end position="59"/>
    </location>
</feature>
<dbReference type="Pfam" id="PF13425">
    <property type="entry name" value="O-antigen_lig"/>
    <property type="match status" value="2"/>
</dbReference>
<keyword evidence="1" id="KW-0812">Transmembrane</keyword>
<feature type="transmembrane region" description="Helical" evidence="1">
    <location>
        <begin position="248"/>
        <end position="269"/>
    </location>
</feature>
<feature type="transmembrane region" description="Helical" evidence="1">
    <location>
        <begin position="376"/>
        <end position="396"/>
    </location>
</feature>
<feature type="transmembrane region" description="Helical" evidence="1">
    <location>
        <begin position="126"/>
        <end position="150"/>
    </location>
</feature>
<keyword evidence="1" id="KW-0472">Membrane</keyword>
<name>A0A3D8TVH1_9LIST</name>
<accession>A0A3D8TVH1</accession>
<comment type="caution">
    <text evidence="2">The sequence shown here is derived from an EMBL/GenBank/DDBJ whole genome shotgun (WGS) entry which is preliminary data.</text>
</comment>
<gene>
    <name evidence="2" type="ORF">UR08_01645</name>
</gene>
<evidence type="ECO:0000256" key="1">
    <source>
        <dbReference type="SAM" id="Phobius"/>
    </source>
</evidence>
<keyword evidence="3" id="KW-1185">Reference proteome</keyword>
<feature type="transmembrane region" description="Helical" evidence="1">
    <location>
        <begin position="220"/>
        <end position="236"/>
    </location>
</feature>
<feature type="transmembrane region" description="Helical" evidence="1">
    <location>
        <begin position="66"/>
        <end position="85"/>
    </location>
</feature>
<feature type="transmembrane region" description="Helical" evidence="1">
    <location>
        <begin position="195"/>
        <end position="214"/>
    </location>
</feature>
<evidence type="ECO:0000313" key="2">
    <source>
        <dbReference type="EMBL" id="RDX03000.1"/>
    </source>
</evidence>
<keyword evidence="1" id="KW-1133">Transmembrane helix</keyword>
<dbReference type="AlphaFoldDB" id="A0A3D8TVH1"/>
<protein>
    <submittedName>
        <fullName evidence="2">Uncharacterized protein</fullName>
    </submittedName>
</protein>
<feature type="transmembrane region" description="Helical" evidence="1">
    <location>
        <begin position="170"/>
        <end position="188"/>
    </location>
</feature>
<dbReference type="Proteomes" id="UP000257055">
    <property type="component" value="Unassembled WGS sequence"/>
</dbReference>
<dbReference type="InterPro" id="IPR049504">
    <property type="entry name" value="O-antigen_lig"/>
</dbReference>
<dbReference type="EMBL" id="LARY01000001">
    <property type="protein sequence ID" value="RDX03000.1"/>
    <property type="molecule type" value="Genomic_DNA"/>
</dbReference>